<keyword evidence="4" id="KW-1133">Transmembrane helix</keyword>
<dbReference type="InterPro" id="IPR059017">
    <property type="entry name" value="PMEL_NMB_N"/>
</dbReference>
<dbReference type="InterPro" id="IPR035986">
    <property type="entry name" value="PKD_dom_sf"/>
</dbReference>
<dbReference type="GO" id="GO:0042470">
    <property type="term" value="C:melanosome"/>
    <property type="evidence" value="ECO:0007669"/>
    <property type="project" value="TreeGrafter"/>
</dbReference>
<proteinExistence type="inferred from homology"/>
<keyword evidence="1" id="KW-0732">Signal</keyword>
<dbReference type="InterPro" id="IPR000601">
    <property type="entry name" value="PKD_dom"/>
</dbReference>
<protein>
    <submittedName>
        <fullName evidence="6">Premelanosome protein</fullName>
    </submittedName>
</protein>
<dbReference type="Pfam" id="PF20433">
    <property type="entry name" value="PKAT_KLD"/>
    <property type="match status" value="1"/>
</dbReference>
<dbReference type="SUPFAM" id="SSF49299">
    <property type="entry name" value="PKD domain"/>
    <property type="match status" value="1"/>
</dbReference>
<dbReference type="SMART" id="SM00089">
    <property type="entry name" value="PKD"/>
    <property type="match status" value="1"/>
</dbReference>
<dbReference type="Pfam" id="PF26141">
    <property type="entry name" value="PMEL_NMB_N"/>
    <property type="match status" value="1"/>
</dbReference>
<dbReference type="Ensembl" id="ENSPNYT00000027371.1">
    <property type="protein sequence ID" value="ENSPNYP00000026719.1"/>
    <property type="gene ID" value="ENSPNYG00000019986.1"/>
</dbReference>
<dbReference type="Gene3D" id="2.60.40.10">
    <property type="entry name" value="Immunoglobulins"/>
    <property type="match status" value="1"/>
</dbReference>
<name>A0A3B4GWZ5_9CICH</name>
<dbReference type="Pfam" id="PF00801">
    <property type="entry name" value="PKD"/>
    <property type="match status" value="1"/>
</dbReference>
<dbReference type="InterPro" id="IPR046846">
    <property type="entry name" value="PKAT_KLD"/>
</dbReference>
<dbReference type="AlphaFoldDB" id="A0A3B4GWZ5"/>
<feature type="domain" description="PKD" evidence="5">
    <location>
        <begin position="250"/>
        <end position="281"/>
    </location>
</feature>
<reference evidence="6" key="1">
    <citation type="submission" date="2023-09" db="UniProtKB">
        <authorList>
            <consortium name="Ensembl"/>
        </authorList>
    </citation>
    <scope>IDENTIFICATION</scope>
</reference>
<accession>A0A3B4GWZ5</accession>
<dbReference type="GO" id="GO:0005886">
    <property type="term" value="C:plasma membrane"/>
    <property type="evidence" value="ECO:0007669"/>
    <property type="project" value="TreeGrafter"/>
</dbReference>
<feature type="transmembrane region" description="Helical" evidence="4">
    <location>
        <begin position="306"/>
        <end position="327"/>
    </location>
</feature>
<dbReference type="InterPro" id="IPR022409">
    <property type="entry name" value="PKD/Chitinase_dom"/>
</dbReference>
<dbReference type="PANTHER" id="PTHR11861">
    <property type="entry name" value="MELANOCYTE PROTEIN PMEL 17-RELATED"/>
    <property type="match status" value="1"/>
</dbReference>
<keyword evidence="4" id="KW-0472">Membrane</keyword>
<sequence length="565" mass="62728">DYNVELNVYLHLMGIIKVVGAGRITLGASHFTRYRSWNSRMYPVWSDGDPRFRNCWLGGNVTFALKNDAPTLTGAKAGFTINLNFPPNQTVLPGGEVVWANNCTVDGKQYEEGQAVYPDRDTDWTGVFPNGTPFNRSQNGKPHYVFVWKTWGRYWQVADGPSSSLTIGTDNIPLGSYNMEVVIYHCRGRNRFIPLGYASTVFTITDQVPFTISLAQINDVNQNDQNFIQNQAIGFTVNIHDPSQYLNNAEISFTWDFGDNSGTLISREHMVTHTYIEAGTFRPQVVLMASIPNNCGNPTAGEISKLISLLFTFLMYAVSLSSFVLSFTHTVNSNTHKERKPELLTQSSVFFPRAVEDEAAPAEGEVQIEMEADPAQVALVVAKRQAPELTADCMVYRYGSLATSVDVVRKSQQSSSLACTLYSGSLSLASSFVILTLCFLPSEVCTVISDADCITPVQTICNAASPSPDCQMILRQFFNDSGVFCLNVSLTNDVSLAMASARVSVSVEVFFSFLLITCFIFSLQWFTSWNCCYGARCYGSRLCRLLYWFDVQAFQAVPAAERRPC</sequence>
<dbReference type="PROSITE" id="PS50093">
    <property type="entry name" value="PKD"/>
    <property type="match status" value="1"/>
</dbReference>
<keyword evidence="2" id="KW-0325">Glycoprotein</keyword>
<dbReference type="GeneTree" id="ENSGT00950000183188"/>
<dbReference type="InterPro" id="IPR045219">
    <property type="entry name" value="PKAT"/>
</dbReference>
<feature type="transmembrane region" description="Helical" evidence="4">
    <location>
        <begin position="505"/>
        <end position="526"/>
    </location>
</feature>
<evidence type="ECO:0000256" key="2">
    <source>
        <dbReference type="ARBA" id="ARBA00023180"/>
    </source>
</evidence>
<evidence type="ECO:0000259" key="5">
    <source>
        <dbReference type="PROSITE" id="PS50093"/>
    </source>
</evidence>
<dbReference type="PANTHER" id="PTHR11861:SF1">
    <property type="entry name" value="MELANOCYTE PROTEIN PMEL"/>
    <property type="match status" value="1"/>
</dbReference>
<evidence type="ECO:0000256" key="4">
    <source>
        <dbReference type="SAM" id="Phobius"/>
    </source>
</evidence>
<dbReference type="InterPro" id="IPR013783">
    <property type="entry name" value="Ig-like_fold"/>
</dbReference>
<dbReference type="CDD" id="cd00146">
    <property type="entry name" value="PKD"/>
    <property type="match status" value="1"/>
</dbReference>
<dbReference type="GO" id="GO:0032438">
    <property type="term" value="P:melanosome organization"/>
    <property type="evidence" value="ECO:0007669"/>
    <property type="project" value="TreeGrafter"/>
</dbReference>
<dbReference type="FunFam" id="2.60.40.10:FF:001512">
    <property type="entry name" value="Premelanosome protein a"/>
    <property type="match status" value="1"/>
</dbReference>
<evidence type="ECO:0000256" key="3">
    <source>
        <dbReference type="ARBA" id="ARBA00025776"/>
    </source>
</evidence>
<organism evidence="6">
    <name type="scientific">Pundamilia nyererei</name>
    <dbReference type="NCBI Taxonomy" id="303518"/>
    <lineage>
        <taxon>Eukaryota</taxon>
        <taxon>Metazoa</taxon>
        <taxon>Chordata</taxon>
        <taxon>Craniata</taxon>
        <taxon>Vertebrata</taxon>
        <taxon>Euteleostomi</taxon>
        <taxon>Actinopterygii</taxon>
        <taxon>Neopterygii</taxon>
        <taxon>Teleostei</taxon>
        <taxon>Neoteleostei</taxon>
        <taxon>Acanthomorphata</taxon>
        <taxon>Ovalentaria</taxon>
        <taxon>Cichlomorphae</taxon>
        <taxon>Cichliformes</taxon>
        <taxon>Cichlidae</taxon>
        <taxon>African cichlids</taxon>
        <taxon>Pseudocrenilabrinae</taxon>
        <taxon>Haplochromini</taxon>
        <taxon>Pundamilia</taxon>
    </lineage>
</organism>
<evidence type="ECO:0000256" key="1">
    <source>
        <dbReference type="ARBA" id="ARBA00022729"/>
    </source>
</evidence>
<keyword evidence="4" id="KW-0812">Transmembrane</keyword>
<evidence type="ECO:0000313" key="6">
    <source>
        <dbReference type="Ensembl" id="ENSPNYP00000026719.1"/>
    </source>
</evidence>
<comment type="similarity">
    <text evidence="3">Belongs to the PMEL/NMB family.</text>
</comment>